<dbReference type="EMBL" id="JBAWTH010000010">
    <property type="protein sequence ID" value="KAL2290124.1"/>
    <property type="molecule type" value="Genomic_DNA"/>
</dbReference>
<accession>A0ABR4F654</accession>
<keyword evidence="4" id="KW-1185">Reference proteome</keyword>
<name>A0ABR4F654_9PEZI</name>
<proteinExistence type="predicted"/>
<evidence type="ECO:0000313" key="4">
    <source>
        <dbReference type="Proteomes" id="UP001600888"/>
    </source>
</evidence>
<sequence>MLFTREKRDIRNSWGYTYEWTSEHQTKEQLRPLTFSYDVLGAECLDRLDAISPPRSSRPVPKASADDNTAGTPPQGDGGKNGSPRRDLYALLEQHHASDPKLNELWTQIHTVPSWVDWDQIKRGQDVFYRYGGPSIVSLTFQSLVGGMGGRRVVETLARTGGFGAKVAKRRLLETFQHILQVTRDLDSVKPGGEGFASSVKVRLLHASVRRRILALALERPGYFDVSAWGVPINDLDCIGTVLTFSSALLWIGLPRQGIFLREREIADYTALWRWVAYLLGTPTEPWLVNHRSSRVMFESLVEADIDPSDMSAVLANNILTGLSCQPPTFVSREFLCAEAYWLNGRELSRGLGIERPSLYHQALVAGQCLYFMVTCYLYRSVPEWDERKNERVRKFFYHLAVHNKEIGLGSETNFDFKYVPQLGRTTELGQPENSRLRIGAPERQGLTTLMLAAALVVAVAWSGFRAASGFVAAVHPFSWHRLSFSSAYSASSLCVYSMVSYKYSMPPTCRHHIHSDSYLLNRKPNQSYLLTVEFYCDANTEWPA</sequence>
<gene>
    <name evidence="3" type="ORF">FJTKL_00617</name>
</gene>
<dbReference type="InterPro" id="IPR037473">
    <property type="entry name" value="Lcp-like"/>
</dbReference>
<dbReference type="PANTHER" id="PTHR37539">
    <property type="entry name" value="SECRETED PROTEIN-RELATED"/>
    <property type="match status" value="1"/>
</dbReference>
<evidence type="ECO:0000313" key="3">
    <source>
        <dbReference type="EMBL" id="KAL2290124.1"/>
    </source>
</evidence>
<organism evidence="3 4">
    <name type="scientific">Diaporthe vaccinii</name>
    <dbReference type="NCBI Taxonomy" id="105482"/>
    <lineage>
        <taxon>Eukaryota</taxon>
        <taxon>Fungi</taxon>
        <taxon>Dikarya</taxon>
        <taxon>Ascomycota</taxon>
        <taxon>Pezizomycotina</taxon>
        <taxon>Sordariomycetes</taxon>
        <taxon>Sordariomycetidae</taxon>
        <taxon>Diaporthales</taxon>
        <taxon>Diaporthaceae</taxon>
        <taxon>Diaporthe</taxon>
        <taxon>Diaporthe eres species complex</taxon>
    </lineage>
</organism>
<dbReference type="Pfam" id="PF09995">
    <property type="entry name" value="MPAB_Lcp_cat"/>
    <property type="match status" value="1"/>
</dbReference>
<dbReference type="Proteomes" id="UP001600888">
    <property type="component" value="Unassembled WGS sequence"/>
</dbReference>
<feature type="domain" description="ER-bound oxygenase mpaB/mpaB'/Rubber oxygenase catalytic" evidence="2">
    <location>
        <begin position="142"/>
        <end position="365"/>
    </location>
</feature>
<protein>
    <recommendedName>
        <fullName evidence="2">ER-bound oxygenase mpaB/mpaB'/Rubber oxygenase catalytic domain-containing protein</fullName>
    </recommendedName>
</protein>
<dbReference type="InterPro" id="IPR018713">
    <property type="entry name" value="MPAB/Lcp_cat_dom"/>
</dbReference>
<evidence type="ECO:0000259" key="2">
    <source>
        <dbReference type="Pfam" id="PF09995"/>
    </source>
</evidence>
<dbReference type="PANTHER" id="PTHR37539:SF1">
    <property type="entry name" value="ER-BOUND OXYGENASE MPAB_MPAB'_RUBBER OXYGENASE CATALYTIC DOMAIN-CONTAINING PROTEIN"/>
    <property type="match status" value="1"/>
</dbReference>
<comment type="caution">
    <text evidence="3">The sequence shown here is derived from an EMBL/GenBank/DDBJ whole genome shotgun (WGS) entry which is preliminary data.</text>
</comment>
<feature type="region of interest" description="Disordered" evidence="1">
    <location>
        <begin position="50"/>
        <end position="85"/>
    </location>
</feature>
<reference evidence="3 4" key="1">
    <citation type="submission" date="2024-03" db="EMBL/GenBank/DDBJ databases">
        <title>A high-quality draft genome sequence of Diaporthe vaccinii, a causative agent of upright dieback and viscid rot disease in cranberry plants.</title>
        <authorList>
            <person name="Sarrasin M."/>
            <person name="Lang B.F."/>
            <person name="Burger G."/>
        </authorList>
    </citation>
    <scope>NUCLEOTIDE SEQUENCE [LARGE SCALE GENOMIC DNA]</scope>
    <source>
        <strain evidence="3 4">IS7</strain>
    </source>
</reference>
<evidence type="ECO:0000256" key="1">
    <source>
        <dbReference type="SAM" id="MobiDB-lite"/>
    </source>
</evidence>